<proteinExistence type="predicted"/>
<name>A0A0E9XU14_ANGAN</name>
<dbReference type="EMBL" id="GBXM01003247">
    <property type="protein sequence ID" value="JAI05331.1"/>
    <property type="molecule type" value="Transcribed_RNA"/>
</dbReference>
<evidence type="ECO:0000313" key="1">
    <source>
        <dbReference type="EMBL" id="JAI05331.1"/>
    </source>
</evidence>
<accession>A0A0E9XU14</accession>
<protein>
    <submittedName>
        <fullName evidence="1">Uncharacterized protein</fullName>
    </submittedName>
</protein>
<reference evidence="1" key="2">
    <citation type="journal article" date="2015" name="Fish Shellfish Immunol.">
        <title>Early steps in the European eel (Anguilla anguilla)-Vibrio vulnificus interaction in the gills: Role of the RtxA13 toxin.</title>
        <authorList>
            <person name="Callol A."/>
            <person name="Pajuelo D."/>
            <person name="Ebbesson L."/>
            <person name="Teles M."/>
            <person name="MacKenzie S."/>
            <person name="Amaro C."/>
        </authorList>
    </citation>
    <scope>NUCLEOTIDE SEQUENCE</scope>
</reference>
<reference evidence="1" key="1">
    <citation type="submission" date="2014-11" db="EMBL/GenBank/DDBJ databases">
        <authorList>
            <person name="Amaro Gonzalez C."/>
        </authorList>
    </citation>
    <scope>NUCLEOTIDE SEQUENCE</scope>
</reference>
<dbReference type="AlphaFoldDB" id="A0A0E9XU14"/>
<organism evidence="1">
    <name type="scientific">Anguilla anguilla</name>
    <name type="common">European freshwater eel</name>
    <name type="synonym">Muraena anguilla</name>
    <dbReference type="NCBI Taxonomy" id="7936"/>
    <lineage>
        <taxon>Eukaryota</taxon>
        <taxon>Metazoa</taxon>
        <taxon>Chordata</taxon>
        <taxon>Craniata</taxon>
        <taxon>Vertebrata</taxon>
        <taxon>Euteleostomi</taxon>
        <taxon>Actinopterygii</taxon>
        <taxon>Neopterygii</taxon>
        <taxon>Teleostei</taxon>
        <taxon>Anguilliformes</taxon>
        <taxon>Anguillidae</taxon>
        <taxon>Anguilla</taxon>
    </lineage>
</organism>
<sequence>MEQTFSNDIRVLVSHEGAGLRVESVSCSLSSLSSLGSCSRPMSAAVAC</sequence>